<evidence type="ECO:0000313" key="1">
    <source>
        <dbReference type="EMBL" id="KAH7980970.1"/>
    </source>
</evidence>
<sequence>MGHYSESPKHEGLRYYFEEASRLDYDQAKGILSFERAARAVYRDAWKEADALYKVRRKQNPAHRWNMMKKENFVAIMCYTLEKPNICRHFNQLCRAAMPTKESWQSFPFKSLLYFLIKAFNLLPNFHAPEVFRGVDKFVHAKNEAQFVQFLSATVCPRQAAKFGRGVHLLVLRGIPAYLMKDISIYSIYPLHKEVLIWPFCVFTLTAGEDEAVKVLEFDREETRTREGLCGITWKSTVTALPESRTHLASATSSRLATAKIKSAERPAISGEQGDAEAACQDLIAAVEASGVCGELELHARSCRALLPWCVEKCGSGDDTGSRVDSCAQAKRSWNKLELGIGLRPTSTYIFESKPQQHDADSQHA</sequence>
<gene>
    <name evidence="1" type="ORF">HPB49_020567</name>
</gene>
<reference evidence="1" key="1">
    <citation type="submission" date="2020-05" db="EMBL/GenBank/DDBJ databases">
        <title>Large-scale comparative analyses of tick genomes elucidate their genetic diversity and vector capacities.</title>
        <authorList>
            <person name="Jia N."/>
            <person name="Wang J."/>
            <person name="Shi W."/>
            <person name="Du L."/>
            <person name="Sun Y."/>
            <person name="Zhan W."/>
            <person name="Jiang J."/>
            <person name="Wang Q."/>
            <person name="Zhang B."/>
            <person name="Ji P."/>
            <person name="Sakyi L.B."/>
            <person name="Cui X."/>
            <person name="Yuan T."/>
            <person name="Jiang B."/>
            <person name="Yang W."/>
            <person name="Lam T.T.-Y."/>
            <person name="Chang Q."/>
            <person name="Ding S."/>
            <person name="Wang X."/>
            <person name="Zhu J."/>
            <person name="Ruan X."/>
            <person name="Zhao L."/>
            <person name="Wei J."/>
            <person name="Que T."/>
            <person name="Du C."/>
            <person name="Cheng J."/>
            <person name="Dai P."/>
            <person name="Han X."/>
            <person name="Huang E."/>
            <person name="Gao Y."/>
            <person name="Liu J."/>
            <person name="Shao H."/>
            <person name="Ye R."/>
            <person name="Li L."/>
            <person name="Wei W."/>
            <person name="Wang X."/>
            <person name="Wang C."/>
            <person name="Yang T."/>
            <person name="Huo Q."/>
            <person name="Li W."/>
            <person name="Guo W."/>
            <person name="Chen H."/>
            <person name="Zhou L."/>
            <person name="Ni X."/>
            <person name="Tian J."/>
            <person name="Zhou Y."/>
            <person name="Sheng Y."/>
            <person name="Liu T."/>
            <person name="Pan Y."/>
            <person name="Xia L."/>
            <person name="Li J."/>
            <person name="Zhao F."/>
            <person name="Cao W."/>
        </authorList>
    </citation>
    <scope>NUCLEOTIDE SEQUENCE</scope>
    <source>
        <strain evidence="1">Dsil-2018</strain>
    </source>
</reference>
<dbReference type="EMBL" id="CM023470">
    <property type="protein sequence ID" value="KAH7980970.1"/>
    <property type="molecule type" value="Genomic_DNA"/>
</dbReference>
<name>A0ACB8E2K0_DERSI</name>
<keyword evidence="2" id="KW-1185">Reference proteome</keyword>
<organism evidence="1 2">
    <name type="scientific">Dermacentor silvarum</name>
    <name type="common">Tick</name>
    <dbReference type="NCBI Taxonomy" id="543639"/>
    <lineage>
        <taxon>Eukaryota</taxon>
        <taxon>Metazoa</taxon>
        <taxon>Ecdysozoa</taxon>
        <taxon>Arthropoda</taxon>
        <taxon>Chelicerata</taxon>
        <taxon>Arachnida</taxon>
        <taxon>Acari</taxon>
        <taxon>Parasitiformes</taxon>
        <taxon>Ixodida</taxon>
        <taxon>Ixodoidea</taxon>
        <taxon>Ixodidae</taxon>
        <taxon>Rhipicephalinae</taxon>
        <taxon>Dermacentor</taxon>
    </lineage>
</organism>
<accession>A0ACB8E2K0</accession>
<comment type="caution">
    <text evidence="1">The sequence shown here is derived from an EMBL/GenBank/DDBJ whole genome shotgun (WGS) entry which is preliminary data.</text>
</comment>
<protein>
    <submittedName>
        <fullName evidence="1">Uncharacterized protein</fullName>
    </submittedName>
</protein>
<evidence type="ECO:0000313" key="2">
    <source>
        <dbReference type="Proteomes" id="UP000821865"/>
    </source>
</evidence>
<proteinExistence type="predicted"/>
<dbReference type="Proteomes" id="UP000821865">
    <property type="component" value="Chromosome 1"/>
</dbReference>